<feature type="coiled-coil region" evidence="1">
    <location>
        <begin position="40"/>
        <end position="67"/>
    </location>
</feature>
<keyword evidence="3" id="KW-1185">Reference proteome</keyword>
<evidence type="ECO:0000256" key="1">
    <source>
        <dbReference type="SAM" id="Coils"/>
    </source>
</evidence>
<dbReference type="InterPro" id="IPR005186">
    <property type="entry name" value="FlaG"/>
</dbReference>
<accession>A0A7W8LLF3</accession>
<dbReference type="PANTHER" id="PTHR37166">
    <property type="entry name" value="PROTEIN FLAG"/>
    <property type="match status" value="1"/>
</dbReference>
<dbReference type="AlphaFoldDB" id="A0A7W8LLF3"/>
<dbReference type="Proteomes" id="UP000518887">
    <property type="component" value="Unassembled WGS sequence"/>
</dbReference>
<name>A0A7W8LLF3_9SPIR</name>
<organism evidence="2 3">
    <name type="scientific">Treponema ruminis</name>
    <dbReference type="NCBI Taxonomy" id="744515"/>
    <lineage>
        <taxon>Bacteria</taxon>
        <taxon>Pseudomonadati</taxon>
        <taxon>Spirochaetota</taxon>
        <taxon>Spirochaetia</taxon>
        <taxon>Spirochaetales</taxon>
        <taxon>Treponemataceae</taxon>
        <taxon>Treponema</taxon>
    </lineage>
</organism>
<dbReference type="PANTHER" id="PTHR37166:SF1">
    <property type="entry name" value="PROTEIN FLAG"/>
    <property type="match status" value="1"/>
</dbReference>
<dbReference type="InterPro" id="IPR035924">
    <property type="entry name" value="FlaG-like_sf"/>
</dbReference>
<dbReference type="Gene3D" id="3.30.160.170">
    <property type="entry name" value="FlaG-like"/>
    <property type="match status" value="1"/>
</dbReference>
<keyword evidence="1" id="KW-0175">Coiled coil</keyword>
<keyword evidence="2" id="KW-0966">Cell projection</keyword>
<dbReference type="RefSeq" id="WP_184657598.1">
    <property type="nucleotide sequence ID" value="NZ_CP031518.1"/>
</dbReference>
<comment type="caution">
    <text evidence="2">The sequence shown here is derived from an EMBL/GenBank/DDBJ whole genome shotgun (WGS) entry which is preliminary data.</text>
</comment>
<evidence type="ECO:0000313" key="2">
    <source>
        <dbReference type="EMBL" id="MBB5225376.1"/>
    </source>
</evidence>
<proteinExistence type="predicted"/>
<reference evidence="2 3" key="1">
    <citation type="submission" date="2020-08" db="EMBL/GenBank/DDBJ databases">
        <title>Genomic Encyclopedia of Type Strains, Phase IV (KMG-IV): sequencing the most valuable type-strain genomes for metagenomic binning, comparative biology and taxonomic classification.</title>
        <authorList>
            <person name="Goeker M."/>
        </authorList>
    </citation>
    <scope>NUCLEOTIDE SEQUENCE [LARGE SCALE GENOMIC DNA]</scope>
    <source>
        <strain evidence="2 3">DSM 103462</strain>
    </source>
</reference>
<keyword evidence="2" id="KW-0282">Flagellum</keyword>
<gene>
    <name evidence="2" type="ORF">HNP76_000720</name>
</gene>
<dbReference type="Pfam" id="PF03646">
    <property type="entry name" value="FlaG"/>
    <property type="match status" value="1"/>
</dbReference>
<dbReference type="SUPFAM" id="SSF160214">
    <property type="entry name" value="FlaG-like"/>
    <property type="match status" value="1"/>
</dbReference>
<sequence>MNTINSVGQNLAMDGHFKYNSGAATAVKPTASLKPVDVPMADAAQVVQNITNNLAQVKEDAKQLQRLSDVVMGRKVQFNVNQELNQVVVSIVDPSTDKVIKEIPSADLQKLKVRIRKTIGLLFDEMI</sequence>
<protein>
    <submittedName>
        <fullName evidence="2">Flagellar protein FlaG</fullName>
    </submittedName>
</protein>
<evidence type="ECO:0000313" key="3">
    <source>
        <dbReference type="Proteomes" id="UP000518887"/>
    </source>
</evidence>
<dbReference type="EMBL" id="JACHFQ010000002">
    <property type="protein sequence ID" value="MBB5225376.1"/>
    <property type="molecule type" value="Genomic_DNA"/>
</dbReference>
<keyword evidence="2" id="KW-0969">Cilium</keyword>